<comment type="similarity">
    <text evidence="10">Belongs to the peroxidase family.</text>
</comment>
<dbReference type="PRINTS" id="PR00458">
    <property type="entry name" value="PEROXIDASE"/>
</dbReference>
<keyword evidence="4" id="KW-0349">Heme</keyword>
<dbReference type="PROSITE" id="PS50873">
    <property type="entry name" value="PEROXIDASE_4"/>
    <property type="match status" value="1"/>
</dbReference>
<keyword evidence="3" id="KW-0575">Peroxidase</keyword>
<feature type="domain" description="Plant heme peroxidase family profile" evidence="11">
    <location>
        <begin position="1"/>
        <end position="122"/>
    </location>
</feature>
<dbReference type="GO" id="GO:0046872">
    <property type="term" value="F:metal ion binding"/>
    <property type="evidence" value="ECO:0007669"/>
    <property type="project" value="UniProtKB-KW"/>
</dbReference>
<evidence type="ECO:0000256" key="3">
    <source>
        <dbReference type="ARBA" id="ARBA00022559"/>
    </source>
</evidence>
<dbReference type="GO" id="GO:0020037">
    <property type="term" value="F:heme binding"/>
    <property type="evidence" value="ECO:0007669"/>
    <property type="project" value="InterPro"/>
</dbReference>
<name>A0AA38KJN7_TAXCH</name>
<reference evidence="12 13" key="1">
    <citation type="journal article" date="2021" name="Nat. Plants">
        <title>The Taxus genome provides insights into paclitaxel biosynthesis.</title>
        <authorList>
            <person name="Xiong X."/>
            <person name="Gou J."/>
            <person name="Liao Q."/>
            <person name="Li Y."/>
            <person name="Zhou Q."/>
            <person name="Bi G."/>
            <person name="Li C."/>
            <person name="Du R."/>
            <person name="Wang X."/>
            <person name="Sun T."/>
            <person name="Guo L."/>
            <person name="Liang H."/>
            <person name="Lu P."/>
            <person name="Wu Y."/>
            <person name="Zhang Z."/>
            <person name="Ro D.K."/>
            <person name="Shang Y."/>
            <person name="Huang S."/>
            <person name="Yan J."/>
        </authorList>
    </citation>
    <scope>NUCLEOTIDE SEQUENCE [LARGE SCALE GENOMIC DNA]</scope>
    <source>
        <strain evidence="12">Ta-2019</strain>
    </source>
</reference>
<keyword evidence="13" id="KW-1185">Reference proteome</keyword>
<evidence type="ECO:0000256" key="9">
    <source>
        <dbReference type="PIRSR" id="PIRSR600823-3"/>
    </source>
</evidence>
<dbReference type="PANTHER" id="PTHR31388">
    <property type="entry name" value="PEROXIDASE 72-RELATED"/>
    <property type="match status" value="1"/>
</dbReference>
<feature type="non-terminal residue" evidence="12">
    <location>
        <position position="152"/>
    </location>
</feature>
<feature type="binding site" evidence="9">
    <location>
        <position position="5"/>
    </location>
    <ligand>
        <name>Ca(2+)</name>
        <dbReference type="ChEBI" id="CHEBI:29108"/>
        <label>1</label>
    </ligand>
</feature>
<gene>
    <name evidence="12" type="ORF">KI387_035684</name>
</gene>
<dbReference type="PANTHER" id="PTHR31388:SF5">
    <property type="entry name" value="PEROXIDASE"/>
    <property type="match status" value="1"/>
</dbReference>
<dbReference type="GO" id="GO:0006979">
    <property type="term" value="P:response to oxidative stress"/>
    <property type="evidence" value="ECO:0007669"/>
    <property type="project" value="InterPro"/>
</dbReference>
<comment type="catalytic activity">
    <reaction evidence="1">
        <text>2 a phenolic donor + H2O2 = 2 a phenolic radical donor + 2 H2O</text>
        <dbReference type="Rhea" id="RHEA:56136"/>
        <dbReference type="ChEBI" id="CHEBI:15377"/>
        <dbReference type="ChEBI" id="CHEBI:16240"/>
        <dbReference type="ChEBI" id="CHEBI:139520"/>
        <dbReference type="ChEBI" id="CHEBI:139521"/>
        <dbReference type="EC" id="1.11.1.7"/>
    </reaction>
</comment>
<dbReference type="Pfam" id="PF00141">
    <property type="entry name" value="peroxidase"/>
    <property type="match status" value="1"/>
</dbReference>
<evidence type="ECO:0000256" key="8">
    <source>
        <dbReference type="PIRSR" id="PIRSR600823-2"/>
    </source>
</evidence>
<keyword evidence="6" id="KW-0560">Oxidoreductase</keyword>
<comment type="caution">
    <text evidence="12">The sequence shown here is derived from an EMBL/GenBank/DDBJ whole genome shotgun (WGS) entry which is preliminary data.</text>
</comment>
<evidence type="ECO:0000256" key="10">
    <source>
        <dbReference type="RuleBase" id="RU004241"/>
    </source>
</evidence>
<evidence type="ECO:0000256" key="1">
    <source>
        <dbReference type="ARBA" id="ARBA00000189"/>
    </source>
</evidence>
<protein>
    <recommendedName>
        <fullName evidence="11">Plant heme peroxidase family profile domain-containing protein</fullName>
    </recommendedName>
</protein>
<dbReference type="InterPro" id="IPR010255">
    <property type="entry name" value="Haem_peroxidase_sf"/>
</dbReference>
<dbReference type="Gene3D" id="1.10.520.10">
    <property type="match status" value="1"/>
</dbReference>
<organism evidence="12 13">
    <name type="scientific">Taxus chinensis</name>
    <name type="common">Chinese yew</name>
    <name type="synonym">Taxus wallichiana var. chinensis</name>
    <dbReference type="NCBI Taxonomy" id="29808"/>
    <lineage>
        <taxon>Eukaryota</taxon>
        <taxon>Viridiplantae</taxon>
        <taxon>Streptophyta</taxon>
        <taxon>Embryophyta</taxon>
        <taxon>Tracheophyta</taxon>
        <taxon>Spermatophyta</taxon>
        <taxon>Pinopsida</taxon>
        <taxon>Pinidae</taxon>
        <taxon>Conifers II</taxon>
        <taxon>Cupressales</taxon>
        <taxon>Taxaceae</taxon>
        <taxon>Taxus</taxon>
    </lineage>
</organism>
<feature type="binding site" evidence="9">
    <location>
        <position position="3"/>
    </location>
    <ligand>
        <name>Ca(2+)</name>
        <dbReference type="ChEBI" id="CHEBI:29108"/>
        <label>1</label>
    </ligand>
</feature>
<comment type="cofactor">
    <cofactor evidence="2">
        <name>heme b</name>
        <dbReference type="ChEBI" id="CHEBI:60344"/>
    </cofactor>
</comment>
<evidence type="ECO:0000313" key="13">
    <source>
        <dbReference type="Proteomes" id="UP000824469"/>
    </source>
</evidence>
<evidence type="ECO:0000256" key="6">
    <source>
        <dbReference type="ARBA" id="ARBA00023002"/>
    </source>
</evidence>
<dbReference type="AlphaFoldDB" id="A0AA38KJN7"/>
<keyword evidence="9" id="KW-0106">Calcium</keyword>
<dbReference type="GO" id="GO:0140825">
    <property type="term" value="F:lactoperoxidase activity"/>
    <property type="evidence" value="ECO:0007669"/>
    <property type="project" value="UniProtKB-EC"/>
</dbReference>
<keyword evidence="5 9" id="KW-0479">Metal-binding</keyword>
<feature type="non-terminal residue" evidence="12">
    <location>
        <position position="1"/>
    </location>
</feature>
<dbReference type="Proteomes" id="UP000824469">
    <property type="component" value="Unassembled WGS sequence"/>
</dbReference>
<evidence type="ECO:0000256" key="7">
    <source>
        <dbReference type="ARBA" id="ARBA00023004"/>
    </source>
</evidence>
<dbReference type="InterPro" id="IPR000823">
    <property type="entry name" value="Peroxidase_pln"/>
</dbReference>
<sequence length="152" mass="16663">SCDASVLLDSTENVVSEKPADRNFGMRNFKYINTIKSAVEAECPGIVSCADIIVLAAREGAVVLGGPRVELKTGRRDSKKSSAAEVDKYIPLHNDSVSNCSNSFCFHGNRCRRRGGALRSAHRWQDALRESGAEAIPESGSHIRSRLRRVFE</sequence>
<keyword evidence="7" id="KW-0408">Iron</keyword>
<dbReference type="Gene3D" id="1.10.420.10">
    <property type="entry name" value="Peroxidase, domain 2"/>
    <property type="match status" value="1"/>
</dbReference>
<evidence type="ECO:0000259" key="11">
    <source>
        <dbReference type="PROSITE" id="PS50873"/>
    </source>
</evidence>
<dbReference type="PRINTS" id="PR00461">
    <property type="entry name" value="PLPEROXIDASE"/>
</dbReference>
<evidence type="ECO:0000256" key="5">
    <source>
        <dbReference type="ARBA" id="ARBA00022723"/>
    </source>
</evidence>
<dbReference type="EMBL" id="JAHRHJ020000007">
    <property type="protein sequence ID" value="KAH9307773.1"/>
    <property type="molecule type" value="Genomic_DNA"/>
</dbReference>
<proteinExistence type="inferred from homology"/>
<evidence type="ECO:0000256" key="2">
    <source>
        <dbReference type="ARBA" id="ARBA00001970"/>
    </source>
</evidence>
<evidence type="ECO:0000313" key="12">
    <source>
        <dbReference type="EMBL" id="KAH9307773.1"/>
    </source>
</evidence>
<feature type="binding site" evidence="8">
    <location>
        <position position="91"/>
    </location>
    <ligand>
        <name>substrate</name>
    </ligand>
</feature>
<accession>A0AA38KJN7</accession>
<dbReference type="SUPFAM" id="SSF48113">
    <property type="entry name" value="Heme-dependent peroxidases"/>
    <property type="match status" value="1"/>
</dbReference>
<feature type="binding site" evidence="9">
    <location>
        <position position="17"/>
    </location>
    <ligand>
        <name>Ca(2+)</name>
        <dbReference type="ChEBI" id="CHEBI:29108"/>
        <label>1</label>
    </ligand>
</feature>
<evidence type="ECO:0000256" key="4">
    <source>
        <dbReference type="ARBA" id="ARBA00022617"/>
    </source>
</evidence>
<comment type="cofactor">
    <cofactor evidence="9">
        <name>Ca(2+)</name>
        <dbReference type="ChEBI" id="CHEBI:29108"/>
    </cofactor>
    <text evidence="9">Binds 2 calcium ions per subunit.</text>
</comment>
<dbReference type="InterPro" id="IPR002016">
    <property type="entry name" value="Haem_peroxidase"/>
</dbReference>